<dbReference type="InterPro" id="IPR003439">
    <property type="entry name" value="ABC_transporter-like_ATP-bd"/>
</dbReference>
<keyword evidence="4 6" id="KW-0067">ATP-binding</keyword>
<dbReference type="Gene3D" id="3.40.50.300">
    <property type="entry name" value="P-loop containing nucleotide triphosphate hydrolases"/>
    <property type="match status" value="1"/>
</dbReference>
<feature type="domain" description="ABC transporter" evidence="5">
    <location>
        <begin position="20"/>
        <end position="247"/>
    </location>
</feature>
<accession>A0A3B0UHX9</accession>
<dbReference type="PROSITE" id="PS00211">
    <property type="entry name" value="ABC_TRANSPORTER_1"/>
    <property type="match status" value="1"/>
</dbReference>
<dbReference type="EMBL" id="UOEU01000073">
    <property type="protein sequence ID" value="VAW30635.1"/>
    <property type="molecule type" value="Genomic_DNA"/>
</dbReference>
<gene>
    <name evidence="6" type="ORF">MNBD_CHLOROFLEXI01-2068</name>
</gene>
<dbReference type="SUPFAM" id="SSF52540">
    <property type="entry name" value="P-loop containing nucleoside triphosphate hydrolases"/>
    <property type="match status" value="1"/>
</dbReference>
<dbReference type="Pfam" id="PF00005">
    <property type="entry name" value="ABC_tran"/>
    <property type="match status" value="1"/>
</dbReference>
<proteinExistence type="inferred from homology"/>
<reference evidence="6" key="1">
    <citation type="submission" date="2018-06" db="EMBL/GenBank/DDBJ databases">
        <authorList>
            <person name="Zhirakovskaya E."/>
        </authorList>
    </citation>
    <scope>NUCLEOTIDE SEQUENCE</scope>
</reference>
<dbReference type="SMART" id="SM00382">
    <property type="entry name" value="AAA"/>
    <property type="match status" value="1"/>
</dbReference>
<sequence length="252" mass="28057">MKQINYSQTVQSDFVPNPIVQTDSLTKRYGNMLAVDKLNITVYEGDVYGLLGPNGAGKTTIIAMMLGLVYPTHGSVQIAGYSIASERQKALQTVGAMIETPAFYPYLSGRDNLYIMGSLRQKINKIQLDEILEWVGLRAHQHKRFNNYSLGMKQRLAIGLTLLHDPKLLILDEPTNGLDPHGTVEIRKLILELSRQGRTVILCSHLLSEVEQVCNRLAILNRGQLVTEGPIKLISGEDSLEETFLKLTELPA</sequence>
<evidence type="ECO:0000313" key="6">
    <source>
        <dbReference type="EMBL" id="VAW30635.1"/>
    </source>
</evidence>
<name>A0A3B0UHX9_9ZZZZ</name>
<dbReference type="GO" id="GO:0005524">
    <property type="term" value="F:ATP binding"/>
    <property type="evidence" value="ECO:0007669"/>
    <property type="project" value="UniProtKB-KW"/>
</dbReference>
<keyword evidence="2" id="KW-0813">Transport</keyword>
<keyword evidence="3" id="KW-0547">Nucleotide-binding</keyword>
<evidence type="ECO:0000256" key="2">
    <source>
        <dbReference type="ARBA" id="ARBA00022448"/>
    </source>
</evidence>
<dbReference type="PROSITE" id="PS50893">
    <property type="entry name" value="ABC_TRANSPORTER_2"/>
    <property type="match status" value="1"/>
</dbReference>
<evidence type="ECO:0000256" key="1">
    <source>
        <dbReference type="ARBA" id="ARBA00005417"/>
    </source>
</evidence>
<evidence type="ECO:0000259" key="5">
    <source>
        <dbReference type="PROSITE" id="PS50893"/>
    </source>
</evidence>
<protein>
    <submittedName>
        <fullName evidence="6">Efflux ABC transporter, ATP-binding protein</fullName>
    </submittedName>
</protein>
<dbReference type="PANTHER" id="PTHR43335">
    <property type="entry name" value="ABC TRANSPORTER, ATP-BINDING PROTEIN"/>
    <property type="match status" value="1"/>
</dbReference>
<dbReference type="PANTHER" id="PTHR43335:SF4">
    <property type="entry name" value="ABC TRANSPORTER, ATP-BINDING PROTEIN"/>
    <property type="match status" value="1"/>
</dbReference>
<evidence type="ECO:0000256" key="3">
    <source>
        <dbReference type="ARBA" id="ARBA00022741"/>
    </source>
</evidence>
<dbReference type="InterPro" id="IPR017871">
    <property type="entry name" value="ABC_transporter-like_CS"/>
</dbReference>
<dbReference type="GO" id="GO:0016887">
    <property type="term" value="F:ATP hydrolysis activity"/>
    <property type="evidence" value="ECO:0007669"/>
    <property type="project" value="InterPro"/>
</dbReference>
<dbReference type="InterPro" id="IPR027417">
    <property type="entry name" value="P-loop_NTPase"/>
</dbReference>
<comment type="similarity">
    <text evidence="1">Belongs to the ABC transporter superfamily.</text>
</comment>
<dbReference type="InterPro" id="IPR003593">
    <property type="entry name" value="AAA+_ATPase"/>
</dbReference>
<evidence type="ECO:0000256" key="4">
    <source>
        <dbReference type="ARBA" id="ARBA00022840"/>
    </source>
</evidence>
<organism evidence="6">
    <name type="scientific">hydrothermal vent metagenome</name>
    <dbReference type="NCBI Taxonomy" id="652676"/>
    <lineage>
        <taxon>unclassified sequences</taxon>
        <taxon>metagenomes</taxon>
        <taxon>ecological metagenomes</taxon>
    </lineage>
</organism>
<dbReference type="AlphaFoldDB" id="A0A3B0UHX9"/>